<evidence type="ECO:0000313" key="10">
    <source>
        <dbReference type="Proteomes" id="UP001151582"/>
    </source>
</evidence>
<feature type="compositionally biased region" description="Low complexity" evidence="5">
    <location>
        <begin position="2082"/>
        <end position="2099"/>
    </location>
</feature>
<keyword evidence="3" id="KW-0539">Nucleus</keyword>
<feature type="coiled-coil region" evidence="4">
    <location>
        <begin position="625"/>
        <end position="692"/>
    </location>
</feature>
<dbReference type="SUPFAM" id="SSF57997">
    <property type="entry name" value="Tropomyosin"/>
    <property type="match status" value="1"/>
</dbReference>
<feature type="compositionally biased region" description="Low complexity" evidence="5">
    <location>
        <begin position="2001"/>
        <end position="2039"/>
    </location>
</feature>
<dbReference type="PANTHER" id="PTHR18898">
    <property type="entry name" value="NUCLEOPROTEIN TPR-RELATED"/>
    <property type="match status" value="1"/>
</dbReference>
<dbReference type="InterPro" id="IPR012929">
    <property type="entry name" value="Nucleoprot-TPR/MLP1-2_dom"/>
</dbReference>
<proteinExistence type="predicted"/>
<feature type="coiled-coil region" evidence="4">
    <location>
        <begin position="1669"/>
        <end position="1773"/>
    </location>
</feature>
<dbReference type="InterPro" id="IPR057974">
    <property type="entry name" value="NUA/TPR/MLP1-2-like_dom"/>
</dbReference>
<protein>
    <submittedName>
        <fullName evidence="9">Filament-forming protein</fullName>
    </submittedName>
</protein>
<feature type="compositionally biased region" description="Polar residues" evidence="5">
    <location>
        <begin position="1302"/>
        <end position="1311"/>
    </location>
</feature>
<dbReference type="Pfam" id="PF25785">
    <property type="entry name" value="TPR"/>
    <property type="match status" value="1"/>
</dbReference>
<accession>A0A9W8B4Z7</accession>
<feature type="domain" description="NUA/TPR/MLP1-2-like" evidence="8">
    <location>
        <begin position="552"/>
        <end position="651"/>
    </location>
</feature>
<evidence type="ECO:0000256" key="2">
    <source>
        <dbReference type="ARBA" id="ARBA00023054"/>
    </source>
</evidence>
<dbReference type="Proteomes" id="UP001151582">
    <property type="component" value="Unassembled WGS sequence"/>
</dbReference>
<evidence type="ECO:0000259" key="7">
    <source>
        <dbReference type="Pfam" id="PF25481"/>
    </source>
</evidence>
<dbReference type="GO" id="GO:0006606">
    <property type="term" value="P:protein import into nucleus"/>
    <property type="evidence" value="ECO:0007669"/>
    <property type="project" value="InterPro"/>
</dbReference>
<keyword evidence="10" id="KW-1185">Reference proteome</keyword>
<comment type="caution">
    <text evidence="9">The sequence shown here is derived from an EMBL/GenBank/DDBJ whole genome shotgun (WGS) entry which is preliminary data.</text>
</comment>
<feature type="coiled-coil region" evidence="4">
    <location>
        <begin position="1127"/>
        <end position="1281"/>
    </location>
</feature>
<evidence type="ECO:0000256" key="5">
    <source>
        <dbReference type="SAM" id="MobiDB-lite"/>
    </source>
</evidence>
<evidence type="ECO:0000259" key="8">
    <source>
        <dbReference type="Pfam" id="PF25785"/>
    </source>
</evidence>
<feature type="compositionally biased region" description="Pro residues" evidence="5">
    <location>
        <begin position="1991"/>
        <end position="2000"/>
    </location>
</feature>
<feature type="coiled-coil region" evidence="4">
    <location>
        <begin position="1352"/>
        <end position="1386"/>
    </location>
</feature>
<dbReference type="Gene3D" id="1.10.287.1490">
    <property type="match status" value="2"/>
</dbReference>
<dbReference type="GO" id="GO:0017056">
    <property type="term" value="F:structural constituent of nuclear pore"/>
    <property type="evidence" value="ECO:0007669"/>
    <property type="project" value="TreeGrafter"/>
</dbReference>
<reference evidence="9" key="1">
    <citation type="submission" date="2022-07" db="EMBL/GenBank/DDBJ databases">
        <title>Phylogenomic reconstructions and comparative analyses of Kickxellomycotina fungi.</title>
        <authorList>
            <person name="Reynolds N.K."/>
            <person name="Stajich J.E."/>
            <person name="Barry K."/>
            <person name="Grigoriev I.V."/>
            <person name="Crous P."/>
            <person name="Smith M.E."/>
        </authorList>
    </citation>
    <scope>NUCLEOTIDE SEQUENCE</scope>
    <source>
        <strain evidence="9">RSA 567</strain>
    </source>
</reference>
<evidence type="ECO:0000256" key="3">
    <source>
        <dbReference type="ARBA" id="ARBA00023242"/>
    </source>
</evidence>
<feature type="region of interest" description="Disordered" evidence="5">
    <location>
        <begin position="1625"/>
        <end position="1646"/>
    </location>
</feature>
<evidence type="ECO:0000313" key="9">
    <source>
        <dbReference type="EMBL" id="KAJ1983398.1"/>
    </source>
</evidence>
<dbReference type="GO" id="GO:0005643">
    <property type="term" value="C:nuclear pore"/>
    <property type="evidence" value="ECO:0007669"/>
    <property type="project" value="TreeGrafter"/>
</dbReference>
<feature type="region of interest" description="Disordered" evidence="5">
    <location>
        <begin position="1971"/>
        <end position="2121"/>
    </location>
</feature>
<evidence type="ECO:0000259" key="6">
    <source>
        <dbReference type="Pfam" id="PF07926"/>
    </source>
</evidence>
<feature type="coiled-coil region" evidence="4">
    <location>
        <begin position="125"/>
        <end position="243"/>
    </location>
</feature>
<feature type="coiled-coil region" evidence="4">
    <location>
        <begin position="1067"/>
        <end position="1094"/>
    </location>
</feature>
<feature type="compositionally biased region" description="Low complexity" evidence="5">
    <location>
        <begin position="1317"/>
        <end position="1326"/>
    </location>
</feature>
<feature type="coiled-coil region" evidence="4">
    <location>
        <begin position="515"/>
        <end position="584"/>
    </location>
</feature>
<feature type="coiled-coil region" evidence="4">
    <location>
        <begin position="283"/>
        <end position="345"/>
    </location>
</feature>
<evidence type="ECO:0000256" key="1">
    <source>
        <dbReference type="ARBA" id="ARBA00004123"/>
    </source>
</evidence>
<feature type="domain" description="Nucleoprotein TPR/MLP1-2" evidence="6">
    <location>
        <begin position="1165"/>
        <end position="1292"/>
    </location>
</feature>
<dbReference type="PANTHER" id="PTHR18898:SF2">
    <property type="entry name" value="NUCLEOPROTEIN TPR"/>
    <property type="match status" value="1"/>
</dbReference>
<feature type="region of interest" description="Disordered" evidence="5">
    <location>
        <begin position="707"/>
        <end position="748"/>
    </location>
</feature>
<dbReference type="GO" id="GO:0006406">
    <property type="term" value="P:mRNA export from nucleus"/>
    <property type="evidence" value="ECO:0007669"/>
    <property type="project" value="TreeGrafter"/>
</dbReference>
<feature type="compositionally biased region" description="Polar residues" evidence="5">
    <location>
        <begin position="2045"/>
        <end position="2057"/>
    </location>
</feature>
<feature type="coiled-coil region" evidence="4">
    <location>
        <begin position="798"/>
        <end position="1036"/>
    </location>
</feature>
<dbReference type="Pfam" id="PF07926">
    <property type="entry name" value="TPR_MLP1_2"/>
    <property type="match status" value="1"/>
</dbReference>
<feature type="compositionally biased region" description="Low complexity" evidence="5">
    <location>
        <begin position="1626"/>
        <end position="1646"/>
    </location>
</feature>
<feature type="region of interest" description="Disordered" evidence="5">
    <location>
        <begin position="1295"/>
        <end position="1333"/>
    </location>
</feature>
<feature type="domain" description="Nucleoprotein TPR/MPL1" evidence="7">
    <location>
        <begin position="243"/>
        <end position="321"/>
    </location>
</feature>
<dbReference type="SUPFAM" id="SSF58100">
    <property type="entry name" value="Bacterial hemolysins"/>
    <property type="match status" value="1"/>
</dbReference>
<dbReference type="Pfam" id="PF25481">
    <property type="entry name" value="Nucleoprot-TPR"/>
    <property type="match status" value="1"/>
</dbReference>
<dbReference type="EMBL" id="JANBQB010000057">
    <property type="protein sequence ID" value="KAJ1983398.1"/>
    <property type="molecule type" value="Genomic_DNA"/>
</dbReference>
<gene>
    <name evidence="9" type="primary">MLP1</name>
    <name evidence="9" type="ORF">H4R34_001312</name>
</gene>
<organism evidence="9 10">
    <name type="scientific">Dimargaris verticillata</name>
    <dbReference type="NCBI Taxonomy" id="2761393"/>
    <lineage>
        <taxon>Eukaryota</taxon>
        <taxon>Fungi</taxon>
        <taxon>Fungi incertae sedis</taxon>
        <taxon>Zoopagomycota</taxon>
        <taxon>Kickxellomycotina</taxon>
        <taxon>Dimargaritomycetes</taxon>
        <taxon>Dimargaritales</taxon>
        <taxon>Dimargaritaceae</taxon>
        <taxon>Dimargaris</taxon>
    </lineage>
</organism>
<dbReference type="OrthoDB" id="343070at2759"/>
<feature type="compositionally biased region" description="Low complexity" evidence="5">
    <location>
        <begin position="1803"/>
        <end position="1815"/>
    </location>
</feature>
<name>A0A9W8B4Z7_9FUNG</name>
<feature type="region of interest" description="Disordered" evidence="5">
    <location>
        <begin position="1908"/>
        <end position="1937"/>
    </location>
</feature>
<feature type="compositionally biased region" description="Polar residues" evidence="5">
    <location>
        <begin position="1816"/>
        <end position="1825"/>
    </location>
</feature>
<evidence type="ECO:0000256" key="4">
    <source>
        <dbReference type="SAM" id="Coils"/>
    </source>
</evidence>
<dbReference type="Gene3D" id="1.20.1170.10">
    <property type="match status" value="1"/>
</dbReference>
<feature type="region of interest" description="Disordered" evidence="5">
    <location>
        <begin position="1779"/>
        <end position="1829"/>
    </location>
</feature>
<dbReference type="InterPro" id="IPR057577">
    <property type="entry name" value="Nucleoprot-TPR/MLP1_dom"/>
</dbReference>
<feature type="coiled-coil region" evidence="4">
    <location>
        <begin position="1844"/>
        <end position="1906"/>
    </location>
</feature>
<keyword evidence="2 4" id="KW-0175">Coiled coil</keyword>
<sequence>MATALEVGLAQVGEFVPDWGDTQLRQLTQAPTAIAGLLELVIPKITHALQAAPADTSSAITAELHTILHDAKNHGKSLDQFAIALGSRLGQCRDDHAIEVKALTQQCEDAKASERLAALTHEQELHTLETQLEARQASLVQAQQRLTALETDLTKALQASNDLRATVSTRESTIDELNARIHTLEQKLAHGDDNSRSHLKLLDDRQKMVEELTERVNAATAKYADAKDALVRAESQVQEAHSAAATAKVQVTNLDQEVTLLRQQNDWLAQELAAKGDEFAQYRRDKTQQLTEAQATMDQLQSEVSSAHHTIKQLQKRLEDQSSKLEDALNRSRELQIQLTDQEEGFKTEMRTQVKLAKLWEKTANDGKARIQELEDFTQQLQAEFDTRAQQWEQEQQHLVAQTETLRQQLTETDLELEKVRVELKSVNNFIIGDANSSIPGTPDRASVSRTPSMVLSPTAALAGRVQRSGKSFTQVYSDYVVVQNELTDEKKECARLRECLDHIVKDIEERAPIFNEQQKEYQRVCQQASALTEQLSAVTQEAEQARLATADAQQMRDQLTTENQMLQQQVHDLGRQVQTLLREVEDDRASQVSASSLAGVLASSQARTDTDQVITEQLTTFKNIQELQQQNQRLLRVTRELADRMEREEKEATLRLSQQESQAIKEAEQLIVELRDELKLTKTKVQSYIHERDMLRRLLDQSHQAAATLPTSHARGEDADAEAFSRVPQGQEVPETPTPTHRSGVAQDSFGPLAAAVPSPMVGNTAGEGVPLAEYPKLLRELQTNFDAYRRETGVDIKHMQTQLDTAQREASDHRVQCARAQAQVDFLNERYQMLLAARDAQTQELQNARNHHSQVQQALASTERALQQSRQDLLDLQERVEKVKTENANLRAEKSLFKSSEQRLLQENESLLKERSRLNDLMVNLQRMQNELERAESEAKRRYEHQTEQLERDLQTTRTKLQEEADLNKSLAFRKDAEAQRYQSRIDQLTTDHQKARESLVAAQTSTEHLQKQVDEVTGRLRKVEDEATRLRSQMVLRAPAPASDANDATLSATMVGDESNDSNLAVARQQLQDAQAQVQSLQAHVDQYKAISTANEEALSDLNATYDEYRTRTDEQLAERATTIETLRKSLNDQEDRVRQVLQELTDQQTKLEEAQGQHEREKTQLTMMVEDLQRKYTHLEEWTDKLKADLRQQSQRTQEAQESYTREVTLHAQDIEALAQLRARQQTLDQELQSERKKAEMAETKLAASETSWEGQRQILDKTVTDLNQRTQDLEQQNTLLHSHLESVSAQALKIQHDSSVPATTTPSHEDSNGASSAANDATTPPTNLLAKSVDELREVVRYMRRDKEILECQHELGQQEVKRLKQQLDHKSQALDETRSLLAEERERQKAALQSAAQHAALVNKIQELNILRESNTTLRAETQVQAGRVQTLEKTVQNQQAQLEPLRERISDLESELEVKQHEIKALEEDGCRWKERTMQILQRYNRIDPVEHDQLQKQVSELSDQLQTAIQVRTELETRLQAEQERFQTELQQHQHQHRTQLAEQATQRAQELTQQLEACQAELTKSQTDTQTWQNRTENLRNKFNDKLREFRTKNNAAIEEKQAEIDGLKQQLEQLRASNPASTAAEPSSPAAEAAPISAGDASALLSEPMANPAPPSEREAELEQTIRELEQQLEVAQQQVASLSQAAEPGTTMVADEPAADTNDGAAVATLQAERDQLQQQVTELQTAREAVEKAKTDTRETLQRTLNKVATQTKVIQQLQQRVTDLQASLAEKPSTPATLPTDTPERGAITASNSAESASPSAAVVTSQTNDASATDEVHRLTEEVESWKTKAIATEATADQLRARVTALEQELADSQAKVTNLEQAIADKTQQLDTLTKSLDTIKLEKRQLRTQLMTQQTTGAASADSPTPDTQAMEEQHKTDLSNLKKKYKSETHQLELRNKLLQKLLDNTKNRLAQVESNAGPGATASGLTTGRPARPSPPTPTRPTRPQAAQRPGMRPARPPGAQMRPTRPGQTATPAAAAPSPGKQITGKAQQRPPATTPSGAVRPQSRPPRPQGQHPRPRPPPSAAGAAPAATKAASTISPPGQKRPRDDDGNGNTTNKLNKTE</sequence>
<comment type="subcellular location">
    <subcellularLocation>
        <location evidence="1">Nucleus</location>
    </subcellularLocation>
</comment>